<dbReference type="eggNOG" id="arCOG10619">
    <property type="taxonomic scope" value="Archaea"/>
</dbReference>
<dbReference type="STRING" id="1236689.MMALV_03340"/>
<evidence type="ECO:0000313" key="3">
    <source>
        <dbReference type="Proteomes" id="UP000012672"/>
    </source>
</evidence>
<feature type="transmembrane region" description="Helical" evidence="1">
    <location>
        <begin position="32"/>
        <end position="51"/>
    </location>
</feature>
<dbReference type="Proteomes" id="UP000012672">
    <property type="component" value="Chromosome"/>
</dbReference>
<gene>
    <name evidence="2" type="ORF">MMALV_03340</name>
</gene>
<sequence length="110" mass="12551">MWLIIAAIAALTTTYMWLHRPPGTDRLAQLSMVFWGLTLMAFVDHVIGWFLDGAEGDFFDIGVNEFILSICVIVPILVIWEGALIADRFRLRQAMAAKTDDRLREKKEII</sequence>
<dbReference type="RefSeq" id="WP_015504230.1">
    <property type="nucleotide sequence ID" value="NC_020913.1"/>
</dbReference>
<reference evidence="2 3" key="1">
    <citation type="journal article" date="2012" name="J. Bacteriol.">
        <title>Genome sequence of 'Candidatus Methanomethylophilus alvus' Mx1201, a methanogenic archaeon from the human gut belonging to a seventh order of methanogens.</title>
        <authorList>
            <person name="Borrel G."/>
            <person name="Harris H.M."/>
            <person name="Tottey W."/>
            <person name="Mihajlovski A."/>
            <person name="Parisot N."/>
            <person name="Peyretaillade E."/>
            <person name="Peyret P."/>
            <person name="Gribaldo S."/>
            <person name="O'Toole P.W."/>
            <person name="Brugere J.F."/>
        </authorList>
    </citation>
    <scope>NUCLEOTIDE SEQUENCE [LARGE SCALE GENOMIC DNA]</scope>
    <source>
        <strain evidence="2 3">Mx1201</strain>
    </source>
</reference>
<evidence type="ECO:0000313" key="2">
    <source>
        <dbReference type="EMBL" id="AGI85081.1"/>
    </source>
</evidence>
<keyword evidence="1" id="KW-0812">Transmembrane</keyword>
<name>M9S9P1_METAX</name>
<keyword evidence="1" id="KW-0472">Membrane</keyword>
<evidence type="ECO:0008006" key="4">
    <source>
        <dbReference type="Google" id="ProtNLM"/>
    </source>
</evidence>
<dbReference type="GeneID" id="41321131"/>
<dbReference type="HOGENOM" id="CLU_2165130_0_0_2"/>
<feature type="transmembrane region" description="Helical" evidence="1">
    <location>
        <begin position="63"/>
        <end position="86"/>
    </location>
</feature>
<dbReference type="AlphaFoldDB" id="M9S9P1"/>
<dbReference type="EMBL" id="CP004049">
    <property type="protein sequence ID" value="AGI85081.1"/>
    <property type="molecule type" value="Genomic_DNA"/>
</dbReference>
<accession>M9S9P1</accession>
<evidence type="ECO:0000256" key="1">
    <source>
        <dbReference type="SAM" id="Phobius"/>
    </source>
</evidence>
<keyword evidence="1" id="KW-1133">Transmembrane helix</keyword>
<organism evidence="2 3">
    <name type="scientific">Methanomethylophilus alvi (strain Mx1201)</name>
    <dbReference type="NCBI Taxonomy" id="1236689"/>
    <lineage>
        <taxon>Archaea</taxon>
        <taxon>Methanobacteriati</taxon>
        <taxon>Thermoplasmatota</taxon>
        <taxon>Thermoplasmata</taxon>
        <taxon>Methanomassiliicoccales</taxon>
        <taxon>Methanomethylophilaceae</taxon>
        <taxon>Methanomethylophilus</taxon>
    </lineage>
</organism>
<dbReference type="InParanoid" id="M9S9P1"/>
<protein>
    <recommendedName>
        <fullName evidence="4">Lycopene cyclase domain-containing protein</fullName>
    </recommendedName>
</protein>
<dbReference type="KEGG" id="max:MMALV_03340"/>
<keyword evidence="3" id="KW-1185">Reference proteome</keyword>
<proteinExistence type="predicted"/>